<feature type="domain" description="HTH gntR-type" evidence="4">
    <location>
        <begin position="9"/>
        <end position="76"/>
    </location>
</feature>
<evidence type="ECO:0000313" key="6">
    <source>
        <dbReference type="Proteomes" id="UP000608530"/>
    </source>
</evidence>
<dbReference type="SUPFAM" id="SSF46785">
    <property type="entry name" value="Winged helix' DNA-binding domain"/>
    <property type="match status" value="1"/>
</dbReference>
<dbReference type="EMBL" id="JAEHOH010000014">
    <property type="protein sequence ID" value="MBK0419568.1"/>
    <property type="molecule type" value="Genomic_DNA"/>
</dbReference>
<dbReference type="Pfam" id="PF00392">
    <property type="entry name" value="GntR"/>
    <property type="match status" value="1"/>
</dbReference>
<proteinExistence type="predicted"/>
<keyword evidence="2" id="KW-0238">DNA-binding</keyword>
<dbReference type="GO" id="GO:0003700">
    <property type="term" value="F:DNA-binding transcription factor activity"/>
    <property type="evidence" value="ECO:0007669"/>
    <property type="project" value="InterPro"/>
</dbReference>
<dbReference type="InterPro" id="IPR000524">
    <property type="entry name" value="Tscrpt_reg_HTH_GntR"/>
</dbReference>
<reference evidence="5" key="1">
    <citation type="submission" date="2020-12" db="EMBL/GenBank/DDBJ databases">
        <title>Leucobacter sp. CAS1, isolated from Chromium sludge.</title>
        <authorList>
            <person name="Xu Z."/>
        </authorList>
    </citation>
    <scope>NUCLEOTIDE SEQUENCE</scope>
    <source>
        <strain evidence="5">CSA1</strain>
    </source>
</reference>
<dbReference type="PANTHER" id="PTHR43537">
    <property type="entry name" value="TRANSCRIPTIONAL REGULATOR, GNTR FAMILY"/>
    <property type="match status" value="1"/>
</dbReference>
<dbReference type="RefSeq" id="WP_200115710.1">
    <property type="nucleotide sequence ID" value="NZ_JAEHOH010000014.1"/>
</dbReference>
<dbReference type="Gene3D" id="1.20.120.530">
    <property type="entry name" value="GntR ligand-binding domain-like"/>
    <property type="match status" value="1"/>
</dbReference>
<dbReference type="InterPro" id="IPR008920">
    <property type="entry name" value="TF_FadR/GntR_C"/>
</dbReference>
<evidence type="ECO:0000256" key="1">
    <source>
        <dbReference type="ARBA" id="ARBA00023015"/>
    </source>
</evidence>
<dbReference type="InterPro" id="IPR036390">
    <property type="entry name" value="WH_DNA-bd_sf"/>
</dbReference>
<keyword evidence="1" id="KW-0805">Transcription regulation</keyword>
<dbReference type="Gene3D" id="1.10.10.10">
    <property type="entry name" value="Winged helix-like DNA-binding domain superfamily/Winged helix DNA-binding domain"/>
    <property type="match status" value="1"/>
</dbReference>
<keyword evidence="6" id="KW-1185">Reference proteome</keyword>
<dbReference type="SMART" id="SM00895">
    <property type="entry name" value="FCD"/>
    <property type="match status" value="1"/>
</dbReference>
<evidence type="ECO:0000256" key="3">
    <source>
        <dbReference type="ARBA" id="ARBA00023163"/>
    </source>
</evidence>
<dbReference type="Proteomes" id="UP000608530">
    <property type="component" value="Unassembled WGS sequence"/>
</dbReference>
<accession>A0A934UVT9</accession>
<dbReference type="SUPFAM" id="SSF48008">
    <property type="entry name" value="GntR ligand-binding domain-like"/>
    <property type="match status" value="1"/>
</dbReference>
<dbReference type="SMART" id="SM00345">
    <property type="entry name" value="HTH_GNTR"/>
    <property type="match status" value="1"/>
</dbReference>
<evidence type="ECO:0000313" key="5">
    <source>
        <dbReference type="EMBL" id="MBK0419568.1"/>
    </source>
</evidence>
<dbReference type="InterPro" id="IPR036388">
    <property type="entry name" value="WH-like_DNA-bd_sf"/>
</dbReference>
<organism evidence="5 6">
    <name type="scientific">Leucobacter chromiisoli</name>
    <dbReference type="NCBI Taxonomy" id="2796471"/>
    <lineage>
        <taxon>Bacteria</taxon>
        <taxon>Bacillati</taxon>
        <taxon>Actinomycetota</taxon>
        <taxon>Actinomycetes</taxon>
        <taxon>Micrococcales</taxon>
        <taxon>Microbacteriaceae</taxon>
        <taxon>Leucobacter</taxon>
    </lineage>
</organism>
<dbReference type="InterPro" id="IPR011711">
    <property type="entry name" value="GntR_C"/>
</dbReference>
<sequence length="235" mass="25335">MAKHSIGREVLADQVYAALLEALLDSAYEPGQAIGIEQVSRDFGVSATPVREAMARLESTGIVKRVALRGYTVAPLPTEQEYRDLMDARLVIEPVNARLVAARISDELLTELEASLEQQRSAPVGPSFSDYRQYFEADEKFHHLIAEGAGNDYLLASYNALGGLVQRFRQFGATGVSDGNQAIAEHTAVLNALRKGDAVAAEAHMIAHLVAVRERTVADGSGPETEALHGEPPGE</sequence>
<keyword evidence="3" id="KW-0804">Transcription</keyword>
<evidence type="ECO:0000256" key="2">
    <source>
        <dbReference type="ARBA" id="ARBA00023125"/>
    </source>
</evidence>
<dbReference type="PANTHER" id="PTHR43537:SF5">
    <property type="entry name" value="UXU OPERON TRANSCRIPTIONAL REGULATOR"/>
    <property type="match status" value="1"/>
</dbReference>
<comment type="caution">
    <text evidence="5">The sequence shown here is derived from an EMBL/GenBank/DDBJ whole genome shotgun (WGS) entry which is preliminary data.</text>
</comment>
<name>A0A934UVT9_9MICO</name>
<gene>
    <name evidence="5" type="ORF">JD276_11030</name>
</gene>
<protein>
    <submittedName>
        <fullName evidence="5">GntR family transcriptional regulator</fullName>
    </submittedName>
</protein>
<dbReference type="AlphaFoldDB" id="A0A934UVT9"/>
<dbReference type="Pfam" id="PF07729">
    <property type="entry name" value="FCD"/>
    <property type="match status" value="1"/>
</dbReference>
<evidence type="ECO:0000259" key="4">
    <source>
        <dbReference type="PROSITE" id="PS50949"/>
    </source>
</evidence>
<dbReference type="PROSITE" id="PS50949">
    <property type="entry name" value="HTH_GNTR"/>
    <property type="match status" value="1"/>
</dbReference>
<dbReference type="GO" id="GO:0003677">
    <property type="term" value="F:DNA binding"/>
    <property type="evidence" value="ECO:0007669"/>
    <property type="project" value="UniProtKB-KW"/>
</dbReference>